<dbReference type="PANTHER" id="PTHR44591:SF3">
    <property type="entry name" value="RESPONSE REGULATORY DOMAIN-CONTAINING PROTEIN"/>
    <property type="match status" value="1"/>
</dbReference>
<proteinExistence type="predicted"/>
<dbReference type="GO" id="GO:0000160">
    <property type="term" value="P:phosphorelay signal transduction system"/>
    <property type="evidence" value="ECO:0007669"/>
    <property type="project" value="InterPro"/>
</dbReference>
<evidence type="ECO:0000259" key="3">
    <source>
        <dbReference type="PROSITE" id="PS50110"/>
    </source>
</evidence>
<evidence type="ECO:0000313" key="5">
    <source>
        <dbReference type="Proteomes" id="UP000199072"/>
    </source>
</evidence>
<dbReference type="InterPro" id="IPR011006">
    <property type="entry name" value="CheY-like_superfamily"/>
</dbReference>
<evidence type="ECO:0000256" key="1">
    <source>
        <dbReference type="ARBA" id="ARBA00022553"/>
    </source>
</evidence>
<dbReference type="SUPFAM" id="SSF52172">
    <property type="entry name" value="CheY-like"/>
    <property type="match status" value="1"/>
</dbReference>
<keyword evidence="5" id="KW-1185">Reference proteome</keyword>
<dbReference type="PANTHER" id="PTHR44591">
    <property type="entry name" value="STRESS RESPONSE REGULATOR PROTEIN 1"/>
    <property type="match status" value="1"/>
</dbReference>
<dbReference type="Proteomes" id="UP000199072">
    <property type="component" value="Unassembled WGS sequence"/>
</dbReference>
<dbReference type="RefSeq" id="WP_091151407.1">
    <property type="nucleotide sequence ID" value="NZ_FNAI01000009.1"/>
</dbReference>
<dbReference type="OrthoDB" id="677887at2"/>
<dbReference type="PROSITE" id="PS50110">
    <property type="entry name" value="RESPONSE_REGULATORY"/>
    <property type="match status" value="1"/>
</dbReference>
<protein>
    <submittedName>
        <fullName evidence="4">Twitching motility two-component system response regulator PilH/two-component system, OmpR family, alkaline phosphatase synthesis response regulator PhoP</fullName>
    </submittedName>
</protein>
<keyword evidence="1 2" id="KW-0597">Phosphoprotein</keyword>
<dbReference type="Gene3D" id="3.40.50.2300">
    <property type="match status" value="1"/>
</dbReference>
<feature type="modified residue" description="4-aspartylphosphate" evidence="2">
    <location>
        <position position="57"/>
    </location>
</feature>
<reference evidence="4 5" key="1">
    <citation type="submission" date="2016-10" db="EMBL/GenBank/DDBJ databases">
        <authorList>
            <person name="de Groot N.N."/>
        </authorList>
    </citation>
    <scope>NUCLEOTIDE SEQUENCE [LARGE SCALE GENOMIC DNA]</scope>
    <source>
        <strain evidence="4 5">47C3B</strain>
    </source>
</reference>
<name>A0A1G7FJF2_9SPHI</name>
<evidence type="ECO:0000313" key="4">
    <source>
        <dbReference type="EMBL" id="SDE76012.1"/>
    </source>
</evidence>
<dbReference type="AlphaFoldDB" id="A0A1G7FJF2"/>
<gene>
    <name evidence="4" type="ORF">SAMN05216464_10986</name>
</gene>
<evidence type="ECO:0000256" key="2">
    <source>
        <dbReference type="PROSITE-ProRule" id="PRU00169"/>
    </source>
</evidence>
<dbReference type="SMART" id="SM00448">
    <property type="entry name" value="REC"/>
    <property type="match status" value="1"/>
</dbReference>
<dbReference type="InterPro" id="IPR050595">
    <property type="entry name" value="Bact_response_regulator"/>
</dbReference>
<dbReference type="STRING" id="1391627.SAMN05216464_10986"/>
<accession>A0A1G7FJF2</accession>
<dbReference type="Pfam" id="PF00072">
    <property type="entry name" value="Response_reg"/>
    <property type="match status" value="1"/>
</dbReference>
<feature type="domain" description="Response regulatory" evidence="3">
    <location>
        <begin position="8"/>
        <end position="123"/>
    </location>
</feature>
<dbReference type="InterPro" id="IPR001789">
    <property type="entry name" value="Sig_transdc_resp-reg_receiver"/>
</dbReference>
<dbReference type="EMBL" id="FNAI01000009">
    <property type="protein sequence ID" value="SDE76012.1"/>
    <property type="molecule type" value="Genomic_DNA"/>
</dbReference>
<organism evidence="4 5">
    <name type="scientific">Mucilaginibacter pineti</name>
    <dbReference type="NCBI Taxonomy" id="1391627"/>
    <lineage>
        <taxon>Bacteria</taxon>
        <taxon>Pseudomonadati</taxon>
        <taxon>Bacteroidota</taxon>
        <taxon>Sphingobacteriia</taxon>
        <taxon>Sphingobacteriales</taxon>
        <taxon>Sphingobacteriaceae</taxon>
        <taxon>Mucilaginibacter</taxon>
    </lineage>
</organism>
<sequence>METIMAKKILIVDDNELMIEVMTYILISNGYEVISFNHGENIFNNIKANHPDLVILDALLPGMDGRDICKLIKLNKNTRDLPVIICSGSDDIDESLTQKGAPNDVLHKPFDINNLIEKVEYQLAA</sequence>